<dbReference type="InterPro" id="IPR050528">
    <property type="entry name" value="L-type_Lectin-RKs"/>
</dbReference>
<feature type="compositionally biased region" description="Low complexity" evidence="18">
    <location>
        <begin position="33"/>
        <end position="44"/>
    </location>
</feature>
<keyword evidence="15" id="KW-0325">Glycoprotein</keyword>
<dbReference type="SUPFAM" id="SSF56112">
    <property type="entry name" value="Protein kinase-like (PK-like)"/>
    <property type="match status" value="1"/>
</dbReference>
<evidence type="ECO:0000256" key="15">
    <source>
        <dbReference type="ARBA" id="ARBA00023180"/>
    </source>
</evidence>
<keyword evidence="5" id="KW-0808">Transferase</keyword>
<keyword evidence="17" id="KW-0723">Serine/threonine-protein kinase</keyword>
<organism evidence="22 23">
    <name type="scientific">Rubroshorea leprosula</name>
    <dbReference type="NCBI Taxonomy" id="152421"/>
    <lineage>
        <taxon>Eukaryota</taxon>
        <taxon>Viridiplantae</taxon>
        <taxon>Streptophyta</taxon>
        <taxon>Embryophyta</taxon>
        <taxon>Tracheophyta</taxon>
        <taxon>Spermatophyta</taxon>
        <taxon>Magnoliopsida</taxon>
        <taxon>eudicotyledons</taxon>
        <taxon>Gunneridae</taxon>
        <taxon>Pentapetalae</taxon>
        <taxon>rosids</taxon>
        <taxon>malvids</taxon>
        <taxon>Malvales</taxon>
        <taxon>Dipterocarpaceae</taxon>
        <taxon>Rubroshorea</taxon>
    </lineage>
</organism>
<keyword evidence="6 19" id="KW-0812">Transmembrane</keyword>
<comment type="similarity">
    <text evidence="3">In the C-terminal section; belongs to the protein kinase superfamily. Ser/Thr protein kinase family.</text>
</comment>
<feature type="chain" id="PRO_5043697303" description="Protein kinase domain-containing protein" evidence="20">
    <location>
        <begin position="32"/>
        <end position="480"/>
    </location>
</feature>
<dbReference type="GO" id="GO:0002229">
    <property type="term" value="P:defense response to oomycetes"/>
    <property type="evidence" value="ECO:0007669"/>
    <property type="project" value="UniProtKB-ARBA"/>
</dbReference>
<evidence type="ECO:0000256" key="17">
    <source>
        <dbReference type="RuleBase" id="RU000304"/>
    </source>
</evidence>
<dbReference type="FunFam" id="1.10.510.10:FF:000240">
    <property type="entry name" value="Lectin-domain containing receptor kinase A4.3"/>
    <property type="match status" value="1"/>
</dbReference>
<dbReference type="CDD" id="cd14066">
    <property type="entry name" value="STKc_IRAK"/>
    <property type="match status" value="1"/>
</dbReference>
<dbReference type="InterPro" id="IPR017441">
    <property type="entry name" value="Protein_kinase_ATP_BS"/>
</dbReference>
<reference evidence="22 23" key="1">
    <citation type="journal article" date="2021" name="Commun. Biol.">
        <title>The genome of Shorea leprosula (Dipterocarpaceae) highlights the ecological relevance of drought in aseasonal tropical rainforests.</title>
        <authorList>
            <person name="Ng K.K.S."/>
            <person name="Kobayashi M.J."/>
            <person name="Fawcett J.A."/>
            <person name="Hatakeyama M."/>
            <person name="Paape T."/>
            <person name="Ng C.H."/>
            <person name="Ang C.C."/>
            <person name="Tnah L.H."/>
            <person name="Lee C.T."/>
            <person name="Nishiyama T."/>
            <person name="Sese J."/>
            <person name="O'Brien M.J."/>
            <person name="Copetti D."/>
            <person name="Mohd Noor M.I."/>
            <person name="Ong R.C."/>
            <person name="Putra M."/>
            <person name="Sireger I.Z."/>
            <person name="Indrioko S."/>
            <person name="Kosugi Y."/>
            <person name="Izuno A."/>
            <person name="Isagi Y."/>
            <person name="Lee S.L."/>
            <person name="Shimizu K.K."/>
        </authorList>
    </citation>
    <scope>NUCLEOTIDE SEQUENCE [LARGE SCALE GENOMIC DNA]</scope>
    <source>
        <strain evidence="22">214</strain>
    </source>
</reference>
<evidence type="ECO:0000256" key="20">
    <source>
        <dbReference type="SAM" id="SignalP"/>
    </source>
</evidence>
<keyword evidence="12 19" id="KW-1133">Transmembrane helix</keyword>
<dbReference type="GO" id="GO:0004674">
    <property type="term" value="F:protein serine/threonine kinase activity"/>
    <property type="evidence" value="ECO:0007669"/>
    <property type="project" value="UniProtKB-KW"/>
</dbReference>
<proteinExistence type="inferred from homology"/>
<dbReference type="PANTHER" id="PTHR27007">
    <property type="match status" value="1"/>
</dbReference>
<feature type="domain" description="Protein kinase" evidence="21">
    <location>
        <begin position="170"/>
        <end position="425"/>
    </location>
</feature>
<dbReference type="SMART" id="SM00220">
    <property type="entry name" value="S_TKc"/>
    <property type="match status" value="1"/>
</dbReference>
<dbReference type="Pfam" id="PF00069">
    <property type="entry name" value="Pkinase"/>
    <property type="match status" value="1"/>
</dbReference>
<dbReference type="InterPro" id="IPR000719">
    <property type="entry name" value="Prot_kinase_dom"/>
</dbReference>
<comment type="similarity">
    <text evidence="2">In the N-terminal section; belongs to the leguminous lectin family.</text>
</comment>
<keyword evidence="10" id="KW-0418">Kinase</keyword>
<feature type="region of interest" description="Disordered" evidence="18">
    <location>
        <begin position="33"/>
        <end position="95"/>
    </location>
</feature>
<evidence type="ECO:0000256" key="10">
    <source>
        <dbReference type="ARBA" id="ARBA00022777"/>
    </source>
</evidence>
<dbReference type="PROSITE" id="PS00108">
    <property type="entry name" value="PROTEIN_KINASE_ST"/>
    <property type="match status" value="1"/>
</dbReference>
<keyword evidence="7 20" id="KW-0732">Signal</keyword>
<dbReference type="GO" id="GO:0030246">
    <property type="term" value="F:carbohydrate binding"/>
    <property type="evidence" value="ECO:0007669"/>
    <property type="project" value="UniProtKB-KW"/>
</dbReference>
<evidence type="ECO:0000256" key="12">
    <source>
        <dbReference type="ARBA" id="ARBA00022989"/>
    </source>
</evidence>
<evidence type="ECO:0000313" key="23">
    <source>
        <dbReference type="Proteomes" id="UP001054252"/>
    </source>
</evidence>
<feature type="binding site" evidence="16">
    <location>
        <position position="199"/>
    </location>
    <ligand>
        <name>ATP</name>
        <dbReference type="ChEBI" id="CHEBI:30616"/>
    </ligand>
</feature>
<dbReference type="FunFam" id="3.30.200.20:FF:000168">
    <property type="entry name" value="L-type lectin-domain containing receptor kinase IX.1"/>
    <property type="match status" value="1"/>
</dbReference>
<feature type="transmembrane region" description="Helical" evidence="19">
    <location>
        <begin position="103"/>
        <end position="127"/>
    </location>
</feature>
<evidence type="ECO:0000256" key="19">
    <source>
        <dbReference type="SAM" id="Phobius"/>
    </source>
</evidence>
<keyword evidence="8" id="KW-0430">Lectin</keyword>
<dbReference type="Gene3D" id="3.30.200.20">
    <property type="entry name" value="Phosphorylase Kinase, domain 1"/>
    <property type="match status" value="1"/>
</dbReference>
<evidence type="ECO:0000256" key="3">
    <source>
        <dbReference type="ARBA" id="ARBA00010217"/>
    </source>
</evidence>
<evidence type="ECO:0000256" key="9">
    <source>
        <dbReference type="ARBA" id="ARBA00022741"/>
    </source>
</evidence>
<feature type="compositionally biased region" description="Low complexity" evidence="18">
    <location>
        <begin position="58"/>
        <end position="95"/>
    </location>
</feature>
<evidence type="ECO:0000256" key="6">
    <source>
        <dbReference type="ARBA" id="ARBA00022692"/>
    </source>
</evidence>
<name>A0AAV5KQ47_9ROSI</name>
<dbReference type="AlphaFoldDB" id="A0AAV5KQ47"/>
<comment type="similarity">
    <text evidence="17">Belongs to the protein kinase superfamily.</text>
</comment>
<keyword evidence="11 16" id="KW-0067">ATP-binding</keyword>
<evidence type="ECO:0000256" key="8">
    <source>
        <dbReference type="ARBA" id="ARBA00022734"/>
    </source>
</evidence>
<dbReference type="InterPro" id="IPR008271">
    <property type="entry name" value="Ser/Thr_kinase_AS"/>
</dbReference>
<evidence type="ECO:0000313" key="22">
    <source>
        <dbReference type="EMBL" id="GKV26630.1"/>
    </source>
</evidence>
<protein>
    <recommendedName>
        <fullName evidence="21">Protein kinase domain-containing protein</fullName>
    </recommendedName>
</protein>
<evidence type="ECO:0000256" key="18">
    <source>
        <dbReference type="SAM" id="MobiDB-lite"/>
    </source>
</evidence>
<evidence type="ECO:0000256" key="7">
    <source>
        <dbReference type="ARBA" id="ARBA00022729"/>
    </source>
</evidence>
<dbReference type="PROSITE" id="PS00107">
    <property type="entry name" value="PROTEIN_KINASE_ATP"/>
    <property type="match status" value="1"/>
</dbReference>
<dbReference type="GO" id="GO:0005524">
    <property type="term" value="F:ATP binding"/>
    <property type="evidence" value="ECO:0007669"/>
    <property type="project" value="UniProtKB-UniRule"/>
</dbReference>
<evidence type="ECO:0000256" key="16">
    <source>
        <dbReference type="PROSITE-ProRule" id="PRU10141"/>
    </source>
</evidence>
<evidence type="ECO:0000259" key="21">
    <source>
        <dbReference type="PROSITE" id="PS50011"/>
    </source>
</evidence>
<evidence type="ECO:0000256" key="14">
    <source>
        <dbReference type="ARBA" id="ARBA00023170"/>
    </source>
</evidence>
<accession>A0AAV5KQ47</accession>
<gene>
    <name evidence="22" type="ORF">SLEP1_g35895</name>
</gene>
<dbReference type="GO" id="GO:0005886">
    <property type="term" value="C:plasma membrane"/>
    <property type="evidence" value="ECO:0007669"/>
    <property type="project" value="UniProtKB-SubCell"/>
</dbReference>
<keyword evidence="14" id="KW-0675">Receptor</keyword>
<evidence type="ECO:0000256" key="2">
    <source>
        <dbReference type="ARBA" id="ARBA00008536"/>
    </source>
</evidence>
<keyword evidence="9 16" id="KW-0547">Nucleotide-binding</keyword>
<sequence>MLSQMGLHNSASLCFGLSLFTIFALNTGGSGVPASSAPSPSSSPRVIMGPVSASGTISNPSVGSAPPSSSNSQDTPSSSPAPTTATPPSSAVADPPEGSKNWIGLPIGIINAACALIFVLGLTLFIFCRKRTKKEVDVPVFDVSFKDEFPNGMGPRKFSYDELAKATKNFADEEKLGEGGFGSVYKGFLRDSNTNVAIKRVSRESKQGIKEYESEVKIISRLRHKNLVKLVGWCHEKELLLAYEFMPNGSLDSHLFKGRSLLPWNLRYKIIQGLASALLYLHEEGDFCVLHRDIKTSNIMLDSTFNAKLGDFGLARLTDHAKGSRTTLLAGTIGYMAPECHRTGKASKESDIYSFGVVALEIACGRRSIESRYEEDQASLVAWVWQAYGNQRLLDVVDNKLSDAFNVKEMECLLITGLWCVHPIHIMRPSIKQAKQVLDFKAALPTLPTEMPVPQYDIPITPIIQTSEPRLSNISITMPR</sequence>
<comment type="subcellular location">
    <subcellularLocation>
        <location evidence="1">Cell membrane</location>
        <topology evidence="1">Single-pass type I membrane protein</topology>
    </subcellularLocation>
</comment>
<evidence type="ECO:0000256" key="11">
    <source>
        <dbReference type="ARBA" id="ARBA00022840"/>
    </source>
</evidence>
<dbReference type="EMBL" id="BPVZ01000072">
    <property type="protein sequence ID" value="GKV26630.1"/>
    <property type="molecule type" value="Genomic_DNA"/>
</dbReference>
<dbReference type="Proteomes" id="UP001054252">
    <property type="component" value="Unassembled WGS sequence"/>
</dbReference>
<keyword evidence="23" id="KW-1185">Reference proteome</keyword>
<evidence type="ECO:0000256" key="5">
    <source>
        <dbReference type="ARBA" id="ARBA00022679"/>
    </source>
</evidence>
<keyword evidence="13 19" id="KW-0472">Membrane</keyword>
<comment type="caution">
    <text evidence="22">The sequence shown here is derived from an EMBL/GenBank/DDBJ whole genome shotgun (WGS) entry which is preliminary data.</text>
</comment>
<dbReference type="InterPro" id="IPR011009">
    <property type="entry name" value="Kinase-like_dom_sf"/>
</dbReference>
<feature type="signal peptide" evidence="20">
    <location>
        <begin position="1"/>
        <end position="31"/>
    </location>
</feature>
<dbReference type="PROSITE" id="PS50011">
    <property type="entry name" value="PROTEIN_KINASE_DOM"/>
    <property type="match status" value="1"/>
</dbReference>
<evidence type="ECO:0000256" key="13">
    <source>
        <dbReference type="ARBA" id="ARBA00023136"/>
    </source>
</evidence>
<keyword evidence="4" id="KW-1003">Cell membrane</keyword>
<dbReference type="Gene3D" id="1.10.510.10">
    <property type="entry name" value="Transferase(Phosphotransferase) domain 1"/>
    <property type="match status" value="1"/>
</dbReference>
<evidence type="ECO:0000256" key="1">
    <source>
        <dbReference type="ARBA" id="ARBA00004251"/>
    </source>
</evidence>
<evidence type="ECO:0000256" key="4">
    <source>
        <dbReference type="ARBA" id="ARBA00022475"/>
    </source>
</evidence>